<organism evidence="1 2">
    <name type="scientific">Racocetra fulgida</name>
    <dbReference type="NCBI Taxonomy" id="60492"/>
    <lineage>
        <taxon>Eukaryota</taxon>
        <taxon>Fungi</taxon>
        <taxon>Fungi incertae sedis</taxon>
        <taxon>Mucoromycota</taxon>
        <taxon>Glomeromycotina</taxon>
        <taxon>Glomeromycetes</taxon>
        <taxon>Diversisporales</taxon>
        <taxon>Gigasporaceae</taxon>
        <taxon>Racocetra</taxon>
    </lineage>
</organism>
<comment type="caution">
    <text evidence="1">The sequence shown here is derived from an EMBL/GenBank/DDBJ whole genome shotgun (WGS) entry which is preliminary data.</text>
</comment>
<dbReference type="Proteomes" id="UP000789396">
    <property type="component" value="Unassembled WGS sequence"/>
</dbReference>
<protein>
    <submittedName>
        <fullName evidence="1">12608_t:CDS:1</fullName>
    </submittedName>
</protein>
<evidence type="ECO:0000313" key="1">
    <source>
        <dbReference type="EMBL" id="CAG8558890.1"/>
    </source>
</evidence>
<name>A0A9N9BCD1_9GLOM</name>
<reference evidence="1" key="1">
    <citation type="submission" date="2021-06" db="EMBL/GenBank/DDBJ databases">
        <authorList>
            <person name="Kallberg Y."/>
            <person name="Tangrot J."/>
            <person name="Rosling A."/>
        </authorList>
    </citation>
    <scope>NUCLEOTIDE SEQUENCE</scope>
    <source>
        <strain evidence="1">IN212</strain>
    </source>
</reference>
<evidence type="ECO:0000313" key="2">
    <source>
        <dbReference type="Proteomes" id="UP000789396"/>
    </source>
</evidence>
<dbReference type="AlphaFoldDB" id="A0A9N9BCD1"/>
<gene>
    <name evidence="1" type="ORF">RFULGI_LOCUS4973</name>
</gene>
<keyword evidence="2" id="KW-1185">Reference proteome</keyword>
<sequence length="88" mass="10168">MQIFTENEKQQTISETHVEYLELATNYYEADNLSDLISNDIMLSKDIFFNPAASCIQEDSDQDDNNITNHEFNSYLLLSRVPSETDIL</sequence>
<feature type="non-terminal residue" evidence="1">
    <location>
        <position position="88"/>
    </location>
</feature>
<proteinExistence type="predicted"/>
<accession>A0A9N9BCD1</accession>
<dbReference type="EMBL" id="CAJVPZ010005260">
    <property type="protein sequence ID" value="CAG8558890.1"/>
    <property type="molecule type" value="Genomic_DNA"/>
</dbReference>